<feature type="non-terminal residue" evidence="2">
    <location>
        <position position="265"/>
    </location>
</feature>
<gene>
    <name evidence="2" type="ORF">EJB06_18960</name>
</gene>
<keyword evidence="2" id="KW-0378">Hydrolase</keyword>
<evidence type="ECO:0000256" key="1">
    <source>
        <dbReference type="SAM" id="SignalP"/>
    </source>
</evidence>
<comment type="caution">
    <text evidence="2">The sequence shown here is derived from an EMBL/GenBank/DDBJ whole genome shotgun (WGS) entry which is preliminary data.</text>
</comment>
<evidence type="ECO:0000313" key="2">
    <source>
        <dbReference type="EMBL" id="RSZ57759.1"/>
    </source>
</evidence>
<dbReference type="EMBL" id="RXLQ01000009">
    <property type="protein sequence ID" value="RSZ57759.1"/>
    <property type="molecule type" value="Genomic_DNA"/>
</dbReference>
<dbReference type="AlphaFoldDB" id="A0A430HJU4"/>
<accession>A0A430HJU4</accession>
<reference evidence="2 3" key="1">
    <citation type="submission" date="2018-12" db="EMBL/GenBank/DDBJ databases">
        <authorList>
            <person name="Yang E."/>
        </authorList>
    </citation>
    <scope>NUCLEOTIDE SEQUENCE [LARGE SCALE GENOMIC DNA]</scope>
    <source>
        <strain evidence="2 3">SOD</strain>
    </source>
</reference>
<keyword evidence="2" id="KW-0031">Aminopeptidase</keyword>
<feature type="chain" id="PRO_5018972386" evidence="1">
    <location>
        <begin position="21"/>
        <end position="265"/>
    </location>
</feature>
<dbReference type="GO" id="GO:0004177">
    <property type="term" value="F:aminopeptidase activity"/>
    <property type="evidence" value="ECO:0007669"/>
    <property type="project" value="UniProtKB-KW"/>
</dbReference>
<organism evidence="2 3">
    <name type="scientific">Massilia atriviolacea</name>
    <dbReference type="NCBI Taxonomy" id="2495579"/>
    <lineage>
        <taxon>Bacteria</taxon>
        <taxon>Pseudomonadati</taxon>
        <taxon>Pseudomonadota</taxon>
        <taxon>Betaproteobacteria</taxon>
        <taxon>Burkholderiales</taxon>
        <taxon>Oxalobacteraceae</taxon>
        <taxon>Telluria group</taxon>
        <taxon>Massilia</taxon>
    </lineage>
</organism>
<keyword evidence="1" id="KW-0732">Signal</keyword>
<sequence>MIRMPVSLAALFLVSGIASAAEPFDDKFRQLEEVLPTPNTIRNAAGAPGHAYWQQRADYTIRARLDENRRTISATETVTYHNNSPDTLSYLWVQLDQNIFKPDSDARMSATVASREAWAKARSEEDGMRFEGMRSLIENPLFEGGFAIGAVKGADGKPLRYTINKTMMRIDLPQPMKPGARLSFSIDFSFNINDAKVQGGRTGYEKFDDNNDLFEIAHWFPRMAAYYDVYGWQHKQFLGAGEFTLEFGDYDVQLTVPADHIVAST</sequence>
<keyword evidence="2" id="KW-0645">Protease</keyword>
<protein>
    <submittedName>
        <fullName evidence="2">Aminopeptidase</fullName>
    </submittedName>
</protein>
<dbReference type="Proteomes" id="UP000278085">
    <property type="component" value="Unassembled WGS sequence"/>
</dbReference>
<feature type="signal peptide" evidence="1">
    <location>
        <begin position="1"/>
        <end position="20"/>
    </location>
</feature>
<evidence type="ECO:0000313" key="3">
    <source>
        <dbReference type="Proteomes" id="UP000278085"/>
    </source>
</evidence>
<name>A0A430HJU4_9BURK</name>
<keyword evidence="3" id="KW-1185">Reference proteome</keyword>
<proteinExistence type="predicted"/>